<protein>
    <recommendedName>
        <fullName evidence="1">C2 domain-containing protein</fullName>
    </recommendedName>
</protein>
<gene>
    <name evidence="2" type="ORF">KUTeg_023214</name>
</gene>
<dbReference type="InterPro" id="IPR035892">
    <property type="entry name" value="C2_domain_sf"/>
</dbReference>
<feature type="domain" description="C2" evidence="1">
    <location>
        <begin position="49"/>
        <end position="99"/>
    </location>
</feature>
<evidence type="ECO:0000313" key="3">
    <source>
        <dbReference type="Proteomes" id="UP001217089"/>
    </source>
</evidence>
<sequence length="111" mass="12842">MPTYNEVVSKIIYEFVSYLTCQVKSFMSFVSYLTCQVKSFMSFVSYLTCQIPLEELMLRTLQVTVWDHGVLTENSFLGAVYIKIKDLQLPDENVNWYNLDKLQVTTSGMLA</sequence>
<dbReference type="Pfam" id="PF00168">
    <property type="entry name" value="C2"/>
    <property type="match status" value="1"/>
</dbReference>
<proteinExistence type="predicted"/>
<reference evidence="2 3" key="1">
    <citation type="submission" date="2022-12" db="EMBL/GenBank/DDBJ databases">
        <title>Chromosome-level genome of Tegillarca granosa.</title>
        <authorList>
            <person name="Kim J."/>
        </authorList>
    </citation>
    <scope>NUCLEOTIDE SEQUENCE [LARGE SCALE GENOMIC DNA]</scope>
    <source>
        <strain evidence="2">Teg-2019</strain>
        <tissue evidence="2">Adductor muscle</tissue>
    </source>
</reference>
<dbReference type="EMBL" id="JARBDR010000921">
    <property type="protein sequence ID" value="KAJ8299154.1"/>
    <property type="molecule type" value="Genomic_DNA"/>
</dbReference>
<accession>A0ABQ9E1D3</accession>
<evidence type="ECO:0000313" key="2">
    <source>
        <dbReference type="EMBL" id="KAJ8299154.1"/>
    </source>
</evidence>
<evidence type="ECO:0000259" key="1">
    <source>
        <dbReference type="Pfam" id="PF00168"/>
    </source>
</evidence>
<comment type="caution">
    <text evidence="2">The sequence shown here is derived from an EMBL/GenBank/DDBJ whole genome shotgun (WGS) entry which is preliminary data.</text>
</comment>
<dbReference type="SUPFAM" id="SSF49562">
    <property type="entry name" value="C2 domain (Calcium/lipid-binding domain, CaLB)"/>
    <property type="match status" value="1"/>
</dbReference>
<dbReference type="Proteomes" id="UP001217089">
    <property type="component" value="Unassembled WGS sequence"/>
</dbReference>
<dbReference type="Gene3D" id="2.60.40.150">
    <property type="entry name" value="C2 domain"/>
    <property type="match status" value="1"/>
</dbReference>
<organism evidence="2 3">
    <name type="scientific">Tegillarca granosa</name>
    <name type="common">Malaysian cockle</name>
    <name type="synonym">Anadara granosa</name>
    <dbReference type="NCBI Taxonomy" id="220873"/>
    <lineage>
        <taxon>Eukaryota</taxon>
        <taxon>Metazoa</taxon>
        <taxon>Spiralia</taxon>
        <taxon>Lophotrochozoa</taxon>
        <taxon>Mollusca</taxon>
        <taxon>Bivalvia</taxon>
        <taxon>Autobranchia</taxon>
        <taxon>Pteriomorphia</taxon>
        <taxon>Arcoida</taxon>
        <taxon>Arcoidea</taxon>
        <taxon>Arcidae</taxon>
        <taxon>Tegillarca</taxon>
    </lineage>
</organism>
<dbReference type="InterPro" id="IPR000008">
    <property type="entry name" value="C2_dom"/>
</dbReference>
<name>A0ABQ9E1D3_TEGGR</name>
<keyword evidence="3" id="KW-1185">Reference proteome</keyword>